<feature type="transmembrane region" description="Helical" evidence="13">
    <location>
        <begin position="12"/>
        <end position="39"/>
    </location>
</feature>
<sequence>MIRPHRRHPLWFAFILHRVSGLALALFLPAHFLMLGSVLEGAAALDAGLAWTDNLLAKIAEFGLVFLLAVHLFGGLRLMALEFLPWSPAQKTMAAASVALAVLVSGGFFLQAV</sequence>
<evidence type="ECO:0000313" key="15">
    <source>
        <dbReference type="Proteomes" id="UP001239909"/>
    </source>
</evidence>
<keyword evidence="8" id="KW-0479">Metal-binding</keyword>
<comment type="cofactor">
    <cofactor evidence="1">
        <name>heme</name>
        <dbReference type="ChEBI" id="CHEBI:30413"/>
    </cofactor>
</comment>
<evidence type="ECO:0000256" key="4">
    <source>
        <dbReference type="ARBA" id="ARBA00007244"/>
    </source>
</evidence>
<dbReference type="RefSeq" id="WP_285673994.1">
    <property type="nucleotide sequence ID" value="NZ_BSYI01000044.1"/>
</dbReference>
<dbReference type="PANTHER" id="PTHR41910">
    <property type="entry name" value="SUCCINATE DEHYDROGENASE 2 MEMBRANE SUBUNIT SDHC"/>
    <property type="match status" value="1"/>
</dbReference>
<evidence type="ECO:0000256" key="13">
    <source>
        <dbReference type="SAM" id="Phobius"/>
    </source>
</evidence>
<evidence type="ECO:0000256" key="10">
    <source>
        <dbReference type="ARBA" id="ARBA00023004"/>
    </source>
</evidence>
<dbReference type="InterPro" id="IPR039023">
    <property type="entry name" value="SdhC_prok"/>
</dbReference>
<evidence type="ECO:0000256" key="8">
    <source>
        <dbReference type="ARBA" id="ARBA00022723"/>
    </source>
</evidence>
<evidence type="ECO:0000256" key="12">
    <source>
        <dbReference type="ARBA" id="ARBA00025912"/>
    </source>
</evidence>
<dbReference type="Pfam" id="PF01127">
    <property type="entry name" value="Sdh_cyt"/>
    <property type="match status" value="1"/>
</dbReference>
<evidence type="ECO:0000256" key="1">
    <source>
        <dbReference type="ARBA" id="ARBA00001971"/>
    </source>
</evidence>
<keyword evidence="7 13" id="KW-0812">Transmembrane</keyword>
<keyword evidence="9 13" id="KW-1133">Transmembrane helix</keyword>
<evidence type="ECO:0000256" key="9">
    <source>
        <dbReference type="ARBA" id="ARBA00022989"/>
    </source>
</evidence>
<evidence type="ECO:0000256" key="6">
    <source>
        <dbReference type="ARBA" id="ARBA00022617"/>
    </source>
</evidence>
<gene>
    <name evidence="14" type="primary">sdhC_2</name>
    <name evidence="14" type="ORF">LNKW23_40640</name>
</gene>
<feature type="transmembrane region" description="Helical" evidence="13">
    <location>
        <begin position="59"/>
        <end position="80"/>
    </location>
</feature>
<dbReference type="InterPro" id="IPR000701">
    <property type="entry name" value="SuccDH_FuR_B_TM-su"/>
</dbReference>
<protein>
    <recommendedName>
        <fullName evidence="5">Succinate dehydrogenase cytochrome b556 subunit</fullName>
    </recommendedName>
</protein>
<dbReference type="SUPFAM" id="SSF81343">
    <property type="entry name" value="Fumarate reductase respiratory complex transmembrane subunits"/>
    <property type="match status" value="1"/>
</dbReference>
<proteinExistence type="inferred from homology"/>
<organism evidence="14 15">
    <name type="scientific">Paralimibaculum aggregatum</name>
    <dbReference type="NCBI Taxonomy" id="3036245"/>
    <lineage>
        <taxon>Bacteria</taxon>
        <taxon>Pseudomonadati</taxon>
        <taxon>Pseudomonadota</taxon>
        <taxon>Alphaproteobacteria</taxon>
        <taxon>Rhodobacterales</taxon>
        <taxon>Paracoccaceae</taxon>
        <taxon>Paralimibaculum</taxon>
    </lineage>
</organism>
<keyword evidence="15" id="KW-1185">Reference proteome</keyword>
<comment type="function">
    <text evidence="2">Membrane-anchoring subunit of succinate dehydrogenase (SDH).</text>
</comment>
<evidence type="ECO:0000256" key="11">
    <source>
        <dbReference type="ARBA" id="ARBA00023136"/>
    </source>
</evidence>
<dbReference type="InterPro" id="IPR014314">
    <property type="entry name" value="Succ_DH_cytb556"/>
</dbReference>
<comment type="similarity">
    <text evidence="4">Belongs to the cytochrome b560 family.</text>
</comment>
<evidence type="ECO:0000256" key="5">
    <source>
        <dbReference type="ARBA" id="ARBA00020076"/>
    </source>
</evidence>
<dbReference type="Proteomes" id="UP001239909">
    <property type="component" value="Unassembled WGS sequence"/>
</dbReference>
<evidence type="ECO:0000256" key="3">
    <source>
        <dbReference type="ARBA" id="ARBA00004370"/>
    </source>
</evidence>
<dbReference type="Gene3D" id="1.20.1300.10">
    <property type="entry name" value="Fumarate reductase/succinate dehydrogenase, transmembrane subunit"/>
    <property type="match status" value="1"/>
</dbReference>
<feature type="transmembrane region" description="Helical" evidence="13">
    <location>
        <begin position="92"/>
        <end position="110"/>
    </location>
</feature>
<keyword evidence="10" id="KW-0408">Iron</keyword>
<dbReference type="PIRSF" id="PIRSF000178">
    <property type="entry name" value="SDH_cyt_b560"/>
    <property type="match status" value="1"/>
</dbReference>
<name>A0ABQ6LS07_9RHOB</name>
<evidence type="ECO:0000313" key="14">
    <source>
        <dbReference type="EMBL" id="GMG84848.1"/>
    </source>
</evidence>
<evidence type="ECO:0000256" key="7">
    <source>
        <dbReference type="ARBA" id="ARBA00022692"/>
    </source>
</evidence>
<dbReference type="PANTHER" id="PTHR41910:SF1">
    <property type="entry name" value="SUCCINATE DEHYDROGENASE HYDROPHOBIC MEMBRANE ANCHOR SUBUNIT"/>
    <property type="match status" value="1"/>
</dbReference>
<comment type="subunit">
    <text evidence="12">Part of an enzyme complex containing four subunits: a flavoprotein, an iron-sulfur protein, plus two membrane-anchoring proteins, SdhC and SdhD. The complex can form homotrimers.</text>
</comment>
<evidence type="ECO:0000256" key="2">
    <source>
        <dbReference type="ARBA" id="ARBA00004050"/>
    </source>
</evidence>
<comment type="subcellular location">
    <subcellularLocation>
        <location evidence="3">Membrane</location>
    </subcellularLocation>
</comment>
<keyword evidence="11 13" id="KW-0472">Membrane</keyword>
<accession>A0ABQ6LS07</accession>
<comment type="caution">
    <text evidence="14">The sequence shown here is derived from an EMBL/GenBank/DDBJ whole genome shotgun (WGS) entry which is preliminary data.</text>
</comment>
<dbReference type="InterPro" id="IPR034804">
    <property type="entry name" value="SQR/QFR_C/D"/>
</dbReference>
<reference evidence="14 15" key="1">
    <citation type="submission" date="2023-04" db="EMBL/GenBank/DDBJ databases">
        <title>Marinoamorphus aggregata gen. nov., sp. Nov., isolate from tissue of brittle star Ophioplocus japonicus.</title>
        <authorList>
            <person name="Kawano K."/>
            <person name="Sawayama S."/>
            <person name="Nakagawa S."/>
        </authorList>
    </citation>
    <scope>NUCLEOTIDE SEQUENCE [LARGE SCALE GENOMIC DNA]</scope>
    <source>
        <strain evidence="14 15">NKW23</strain>
    </source>
</reference>
<dbReference type="EMBL" id="BSYI01000044">
    <property type="protein sequence ID" value="GMG84848.1"/>
    <property type="molecule type" value="Genomic_DNA"/>
</dbReference>
<keyword evidence="6" id="KW-0349">Heme</keyword>